<organism evidence="14 15">
    <name type="scientific">Enterococcus larvae</name>
    <dbReference type="NCBI Taxonomy" id="2794352"/>
    <lineage>
        <taxon>Bacteria</taxon>
        <taxon>Bacillati</taxon>
        <taxon>Bacillota</taxon>
        <taxon>Bacilli</taxon>
        <taxon>Lactobacillales</taxon>
        <taxon>Enterococcaceae</taxon>
        <taxon>Enterococcus</taxon>
    </lineage>
</organism>
<dbReference type="SUPFAM" id="SSF52922">
    <property type="entry name" value="TK C-terminal domain-like"/>
    <property type="match status" value="1"/>
</dbReference>
<evidence type="ECO:0000256" key="7">
    <source>
        <dbReference type="ARBA" id="ARBA00022679"/>
    </source>
</evidence>
<evidence type="ECO:0000256" key="11">
    <source>
        <dbReference type="ARBA" id="ARBA00023052"/>
    </source>
</evidence>
<dbReference type="RefSeq" id="WP_209556751.1">
    <property type="nucleotide sequence ID" value="NZ_JAEDXU010000002.1"/>
</dbReference>
<proteinExistence type="inferred from homology"/>
<dbReference type="Proteomes" id="UP000673375">
    <property type="component" value="Unassembled WGS sequence"/>
</dbReference>
<comment type="pathway">
    <text evidence="3">Metabolic intermediate biosynthesis; 1-deoxy-D-xylulose 5-phosphate biosynthesis; 1-deoxy-D-xylulose 5-phosphate from D-glyceraldehyde 3-phosphate and pyruvate: step 1/1.</text>
</comment>
<evidence type="ECO:0000256" key="4">
    <source>
        <dbReference type="ARBA" id="ARBA00011081"/>
    </source>
</evidence>
<keyword evidence="9" id="KW-0460">Magnesium</keyword>
<dbReference type="Gene3D" id="3.40.50.920">
    <property type="match status" value="1"/>
</dbReference>
<evidence type="ECO:0000256" key="6">
    <source>
        <dbReference type="ARBA" id="ARBA00013150"/>
    </source>
</evidence>
<dbReference type="SUPFAM" id="SSF52518">
    <property type="entry name" value="Thiamin diphosphate-binding fold (THDP-binding)"/>
    <property type="match status" value="2"/>
</dbReference>
<gene>
    <name evidence="14" type="ORF">I6N96_04680</name>
</gene>
<dbReference type="InterPro" id="IPR005477">
    <property type="entry name" value="Dxylulose-5-P_synthase"/>
</dbReference>
<feature type="domain" description="Transketolase-like pyrimidine-binding" evidence="13">
    <location>
        <begin position="281"/>
        <end position="446"/>
    </location>
</feature>
<keyword evidence="7 14" id="KW-0808">Transferase</keyword>
<dbReference type="CDD" id="cd02007">
    <property type="entry name" value="TPP_DXS"/>
    <property type="match status" value="1"/>
</dbReference>
<dbReference type="PROSITE" id="PS00801">
    <property type="entry name" value="TRANSKETOLASE_1"/>
    <property type="match status" value="1"/>
</dbReference>
<dbReference type="GO" id="GO:0008661">
    <property type="term" value="F:1-deoxy-D-xylulose-5-phosphate synthase activity"/>
    <property type="evidence" value="ECO:0007669"/>
    <property type="project" value="UniProtKB-EC"/>
</dbReference>
<evidence type="ECO:0000313" key="14">
    <source>
        <dbReference type="EMBL" id="MBP1045562.1"/>
    </source>
</evidence>
<dbReference type="SMART" id="SM00861">
    <property type="entry name" value="Transket_pyr"/>
    <property type="match status" value="1"/>
</dbReference>
<dbReference type="InterPro" id="IPR009014">
    <property type="entry name" value="Transketo_C/PFOR_II"/>
</dbReference>
<evidence type="ECO:0000256" key="5">
    <source>
        <dbReference type="ARBA" id="ARBA00011738"/>
    </source>
</evidence>
<evidence type="ECO:0000256" key="1">
    <source>
        <dbReference type="ARBA" id="ARBA00001946"/>
    </source>
</evidence>
<dbReference type="PANTHER" id="PTHR43322:SF1">
    <property type="entry name" value="1-DEOXY-D-XYLULOSE-5-PHOSPHATE SYNTHASE"/>
    <property type="match status" value="1"/>
</dbReference>
<dbReference type="Pfam" id="PF13292">
    <property type="entry name" value="DXP_synthase_N"/>
    <property type="match status" value="1"/>
</dbReference>
<dbReference type="NCBIfam" id="NF008968">
    <property type="entry name" value="PRK12315.1"/>
    <property type="match status" value="1"/>
</dbReference>
<comment type="subunit">
    <text evidence="5">Homodimer.</text>
</comment>
<keyword evidence="10" id="KW-0784">Thiamine biosynthesis</keyword>
<dbReference type="InterPro" id="IPR029061">
    <property type="entry name" value="THDP-binding"/>
</dbReference>
<comment type="cofactor">
    <cofactor evidence="1">
        <name>Mg(2+)</name>
        <dbReference type="ChEBI" id="CHEBI:18420"/>
    </cofactor>
</comment>
<dbReference type="InterPro" id="IPR049557">
    <property type="entry name" value="Transketolase_CS"/>
</dbReference>
<comment type="similarity">
    <text evidence="4">Belongs to the transketolase family. DXPS subfamily.</text>
</comment>
<dbReference type="Pfam" id="PF02780">
    <property type="entry name" value="Transketolase_C"/>
    <property type="match status" value="1"/>
</dbReference>
<dbReference type="Pfam" id="PF02779">
    <property type="entry name" value="Transket_pyr"/>
    <property type="match status" value="1"/>
</dbReference>
<sequence length="584" mass="64596">MNLTLINKVNQPSDLKKLSIEEMEQLAAEIRTLLLKKVSQTGGHVGPNLGVVELTLAFHYVFDSPIDKIVWDVSHQSYSHKIVTGRKDAWLVEEQYKAVTGYTEPEESPHDFFTVGHTSTSVSLAVGMAKARDIKKQTGNIVAVLGDGSLSGGLALEGLNNAAELDSNLIVVLNDNEMSIAENYGGMYRNLAELRKNNGHASTNLFTALGMDYQYVEEGNSVAEMIVAFEAVKNSSRPIVLHIHTEKGHGYIPAVANKERFHWQMPFDLETGESKHTGSGESYDSVIIDVLDKKIKDEKQPIVAITAAIPGLFGLKELQKLHPEHYIDVGIAEQHSITYAAGLAKSGAKPIVFHSSTFLQRGYDQLSHDLGINDLPAVIIIKGGKISGGDPTHQGSFDISYITSIPNIIYLAPTSKEEVRSMLTWAIEQKEHPVAIRIPERGFVSAPIKEETFHPLEWHVEKQGKKVAVLATGGFLSLGEKTVENLKEHGIEATLINPRSFTYFESDLLNELQKNHQVVVTLEDGSLDGGYGEKISRYYGCSDMKVLNFGALKRFNHHQTMEELFTEFRLLPELITEDVLEALN</sequence>
<evidence type="ECO:0000259" key="13">
    <source>
        <dbReference type="SMART" id="SM00861"/>
    </source>
</evidence>
<reference evidence="14 15" key="1">
    <citation type="submission" date="2020-12" db="EMBL/GenBank/DDBJ databases">
        <title>Vagococcus allomyrinae sp. nov. and Enterococcus lavae sp. nov., isolated from the larvae of Allomyrina dichotoma.</title>
        <authorList>
            <person name="Lee S.D."/>
        </authorList>
    </citation>
    <scope>NUCLEOTIDE SEQUENCE [LARGE SCALE GENOMIC DNA]</scope>
    <source>
        <strain evidence="14 15">BWM-S5</strain>
    </source>
</reference>
<dbReference type="PANTHER" id="PTHR43322">
    <property type="entry name" value="1-D-DEOXYXYLULOSE 5-PHOSPHATE SYNTHASE-RELATED"/>
    <property type="match status" value="1"/>
</dbReference>
<keyword evidence="15" id="KW-1185">Reference proteome</keyword>
<evidence type="ECO:0000313" key="15">
    <source>
        <dbReference type="Proteomes" id="UP000673375"/>
    </source>
</evidence>
<evidence type="ECO:0000256" key="8">
    <source>
        <dbReference type="ARBA" id="ARBA00022723"/>
    </source>
</evidence>
<evidence type="ECO:0000256" key="3">
    <source>
        <dbReference type="ARBA" id="ARBA00004980"/>
    </source>
</evidence>
<dbReference type="InterPro" id="IPR005475">
    <property type="entry name" value="Transketolase-like_Pyr-bd"/>
</dbReference>
<dbReference type="InterPro" id="IPR033248">
    <property type="entry name" value="Transketolase_C"/>
</dbReference>
<dbReference type="Gene3D" id="3.40.50.970">
    <property type="match status" value="2"/>
</dbReference>
<comment type="caution">
    <text evidence="14">The sequence shown here is derived from an EMBL/GenBank/DDBJ whole genome shotgun (WGS) entry which is preliminary data.</text>
</comment>
<accession>A0ABS4CHY5</accession>
<dbReference type="EC" id="2.2.1.7" evidence="6"/>
<dbReference type="CDD" id="cd07033">
    <property type="entry name" value="TPP_PYR_DXS_TK_like"/>
    <property type="match status" value="1"/>
</dbReference>
<comment type="cofactor">
    <cofactor evidence="2">
        <name>thiamine diphosphate</name>
        <dbReference type="ChEBI" id="CHEBI:58937"/>
    </cofactor>
</comment>
<evidence type="ECO:0000256" key="12">
    <source>
        <dbReference type="ARBA" id="ARBA00023229"/>
    </source>
</evidence>
<keyword evidence="11" id="KW-0786">Thiamine pyrophosphate</keyword>
<dbReference type="EMBL" id="JAEDXU010000002">
    <property type="protein sequence ID" value="MBP1045562.1"/>
    <property type="molecule type" value="Genomic_DNA"/>
</dbReference>
<keyword evidence="12" id="KW-0414">Isoprene biosynthesis</keyword>
<evidence type="ECO:0000256" key="10">
    <source>
        <dbReference type="ARBA" id="ARBA00022977"/>
    </source>
</evidence>
<evidence type="ECO:0000256" key="9">
    <source>
        <dbReference type="ARBA" id="ARBA00022842"/>
    </source>
</evidence>
<keyword evidence="8" id="KW-0479">Metal-binding</keyword>
<evidence type="ECO:0000256" key="2">
    <source>
        <dbReference type="ARBA" id="ARBA00001964"/>
    </source>
</evidence>
<dbReference type="NCBIfam" id="NF003933">
    <property type="entry name" value="PRK05444.2-2"/>
    <property type="match status" value="1"/>
</dbReference>
<name>A0ABS4CHY5_9ENTE</name>
<protein>
    <recommendedName>
        <fullName evidence="6">1-deoxy-D-xylulose-5-phosphate synthase</fullName>
        <ecNumber evidence="6">2.2.1.7</ecNumber>
    </recommendedName>
</protein>